<dbReference type="PANTHER" id="PTHR10127:SF780">
    <property type="entry name" value="METALLOENDOPEPTIDASE"/>
    <property type="match status" value="1"/>
</dbReference>
<dbReference type="PRINTS" id="PR00480">
    <property type="entry name" value="ASTACIN"/>
</dbReference>
<dbReference type="Proteomes" id="UP001652625">
    <property type="component" value="Chromosome 03"/>
</dbReference>
<sequence length="241" mass="27969">MLSFILLHVFFCIQHVSARWVPQMENSKLFEGDIQLNPSENLIVKNTYASLKRGRWPNNTVPYDLSRINFRNHHYILNAMEEYHKYTCLKFVPKTTELTYISFYSGDGCSSPVGYWYRRINNISLSLGCFQIGTIMHEIGHSIGLFHEQSRTDRDDFVEINWNNVPLKERYNFDKYPSLVDSLGTPYDYYSIMHYGENAFGGGQRTMTTKDPTMQKVIGTAKGFSAIDIKQINLMYSCPGY</sequence>
<evidence type="ECO:0000256" key="1">
    <source>
        <dbReference type="ARBA" id="ARBA00022670"/>
    </source>
</evidence>
<feature type="active site" evidence="6">
    <location>
        <position position="138"/>
    </location>
</feature>
<dbReference type="InterPro" id="IPR024079">
    <property type="entry name" value="MetalloPept_cat_dom_sf"/>
</dbReference>
<evidence type="ECO:0000256" key="2">
    <source>
        <dbReference type="ARBA" id="ARBA00022723"/>
    </source>
</evidence>
<dbReference type="CDD" id="cd04280">
    <property type="entry name" value="ZnMc_astacin_like"/>
    <property type="match status" value="1"/>
</dbReference>
<evidence type="ECO:0000259" key="8">
    <source>
        <dbReference type="PROSITE" id="PS51864"/>
    </source>
</evidence>
<feature type="chain" id="PRO_5045010736" description="Metalloendopeptidase" evidence="7">
    <location>
        <begin position="19"/>
        <end position="241"/>
    </location>
</feature>
<comment type="caution">
    <text evidence="6">Lacks conserved residue(s) required for the propagation of feature annotation.</text>
</comment>
<dbReference type="SMART" id="SM00235">
    <property type="entry name" value="ZnMc"/>
    <property type="match status" value="1"/>
</dbReference>
<dbReference type="InterPro" id="IPR001506">
    <property type="entry name" value="Peptidase_M12A"/>
</dbReference>
<comment type="cofactor">
    <cofactor evidence="6 7">
        <name>Zn(2+)</name>
        <dbReference type="ChEBI" id="CHEBI:29105"/>
    </cofactor>
    <text evidence="6 7">Binds 1 zinc ion per subunit.</text>
</comment>
<name>A0ABM4BGQ2_HYDVU</name>
<reference evidence="10" key="1">
    <citation type="submission" date="2025-08" db="UniProtKB">
        <authorList>
            <consortium name="RefSeq"/>
        </authorList>
    </citation>
    <scope>IDENTIFICATION</scope>
</reference>
<accession>A0ABM4BGQ2</accession>
<evidence type="ECO:0000313" key="10">
    <source>
        <dbReference type="RefSeq" id="XP_065648141.1"/>
    </source>
</evidence>
<keyword evidence="4 6" id="KW-0862">Zinc</keyword>
<keyword evidence="9" id="KW-1185">Reference proteome</keyword>
<dbReference type="PROSITE" id="PS51864">
    <property type="entry name" value="ASTACIN"/>
    <property type="match status" value="1"/>
</dbReference>
<feature type="signal peptide" evidence="7">
    <location>
        <begin position="1"/>
        <end position="18"/>
    </location>
</feature>
<evidence type="ECO:0000256" key="3">
    <source>
        <dbReference type="ARBA" id="ARBA00022801"/>
    </source>
</evidence>
<gene>
    <name evidence="10" type="primary">LOC100201439</name>
</gene>
<keyword evidence="2 6" id="KW-0479">Metal-binding</keyword>
<keyword evidence="7" id="KW-0732">Signal</keyword>
<protein>
    <recommendedName>
        <fullName evidence="7">Metalloendopeptidase</fullName>
        <ecNumber evidence="7">3.4.24.-</ecNumber>
    </recommendedName>
</protein>
<evidence type="ECO:0000256" key="7">
    <source>
        <dbReference type="RuleBase" id="RU361183"/>
    </source>
</evidence>
<dbReference type="Pfam" id="PF01400">
    <property type="entry name" value="Astacin"/>
    <property type="match status" value="1"/>
</dbReference>
<dbReference type="InterPro" id="IPR006026">
    <property type="entry name" value="Peptidase_Metallo"/>
</dbReference>
<evidence type="ECO:0000256" key="6">
    <source>
        <dbReference type="PROSITE-ProRule" id="PRU01211"/>
    </source>
</evidence>
<dbReference type="InterPro" id="IPR034035">
    <property type="entry name" value="Astacin-like_dom"/>
</dbReference>
<keyword evidence="1 6" id="KW-0645">Protease</keyword>
<keyword evidence="3 6" id="KW-0378">Hydrolase</keyword>
<feature type="binding site" evidence="6">
    <location>
        <position position="141"/>
    </location>
    <ligand>
        <name>Zn(2+)</name>
        <dbReference type="ChEBI" id="CHEBI:29105"/>
        <note>catalytic</note>
    </ligand>
</feature>
<dbReference type="Gene3D" id="3.40.390.10">
    <property type="entry name" value="Collagenase (Catalytic Domain)"/>
    <property type="match status" value="1"/>
</dbReference>
<evidence type="ECO:0000256" key="4">
    <source>
        <dbReference type="ARBA" id="ARBA00022833"/>
    </source>
</evidence>
<proteinExistence type="predicted"/>
<feature type="domain" description="Peptidase M12A" evidence="8">
    <location>
        <begin position="46"/>
        <end position="239"/>
    </location>
</feature>
<evidence type="ECO:0000313" key="9">
    <source>
        <dbReference type="Proteomes" id="UP001652625"/>
    </source>
</evidence>
<dbReference type="GeneID" id="100201439"/>
<feature type="binding site" evidence="6">
    <location>
        <position position="137"/>
    </location>
    <ligand>
        <name>Zn(2+)</name>
        <dbReference type="ChEBI" id="CHEBI:29105"/>
        <note>catalytic</note>
    </ligand>
</feature>
<dbReference type="EC" id="3.4.24.-" evidence="7"/>
<feature type="binding site" evidence="6">
    <location>
        <position position="147"/>
    </location>
    <ligand>
        <name>Zn(2+)</name>
        <dbReference type="ChEBI" id="CHEBI:29105"/>
        <note>catalytic</note>
    </ligand>
</feature>
<keyword evidence="5 6" id="KW-0482">Metalloprotease</keyword>
<dbReference type="GO" id="GO:0008237">
    <property type="term" value="F:metallopeptidase activity"/>
    <property type="evidence" value="ECO:0007669"/>
    <property type="project" value="UniProtKB-KW"/>
</dbReference>
<dbReference type="RefSeq" id="XP_065648141.1">
    <property type="nucleotide sequence ID" value="XM_065792069.1"/>
</dbReference>
<evidence type="ECO:0000256" key="5">
    <source>
        <dbReference type="ARBA" id="ARBA00023049"/>
    </source>
</evidence>
<dbReference type="PANTHER" id="PTHR10127">
    <property type="entry name" value="DISCOIDIN, CUB, EGF, LAMININ , AND ZINC METALLOPROTEASE DOMAIN CONTAINING"/>
    <property type="match status" value="1"/>
</dbReference>
<dbReference type="SUPFAM" id="SSF55486">
    <property type="entry name" value="Metalloproteases ('zincins'), catalytic domain"/>
    <property type="match status" value="1"/>
</dbReference>
<organism evidence="9 10">
    <name type="scientific">Hydra vulgaris</name>
    <name type="common">Hydra</name>
    <name type="synonym">Hydra attenuata</name>
    <dbReference type="NCBI Taxonomy" id="6087"/>
    <lineage>
        <taxon>Eukaryota</taxon>
        <taxon>Metazoa</taxon>
        <taxon>Cnidaria</taxon>
        <taxon>Hydrozoa</taxon>
        <taxon>Hydroidolina</taxon>
        <taxon>Anthoathecata</taxon>
        <taxon>Aplanulata</taxon>
        <taxon>Hydridae</taxon>
        <taxon>Hydra</taxon>
    </lineage>
</organism>